<evidence type="ECO:0000259" key="12">
    <source>
        <dbReference type="PROSITE" id="PS50206"/>
    </source>
</evidence>
<evidence type="ECO:0000256" key="5">
    <source>
        <dbReference type="ARBA" id="ARBA00022741"/>
    </source>
</evidence>
<comment type="similarity">
    <text evidence="11">Belongs to the ThiI family.</text>
</comment>
<dbReference type="STRING" id="550540.Fbal_0879"/>
<dbReference type="InterPro" id="IPR004114">
    <property type="entry name" value="THUMP_dom"/>
</dbReference>
<keyword evidence="2 11" id="KW-0963">Cytoplasm</keyword>
<keyword evidence="4 11" id="KW-0808">Transferase</keyword>
<dbReference type="eggNOG" id="COG0607">
    <property type="taxonomic scope" value="Bacteria"/>
</dbReference>
<dbReference type="GO" id="GO:0005524">
    <property type="term" value="F:ATP binding"/>
    <property type="evidence" value="ECO:0007669"/>
    <property type="project" value="UniProtKB-UniRule"/>
</dbReference>
<evidence type="ECO:0000256" key="3">
    <source>
        <dbReference type="ARBA" id="ARBA00022555"/>
    </source>
</evidence>
<feature type="binding site" evidence="11">
    <location>
        <begin position="185"/>
        <end position="186"/>
    </location>
    <ligand>
        <name>ATP</name>
        <dbReference type="ChEBI" id="CHEBI:30616"/>
    </ligand>
</feature>
<keyword evidence="6 11" id="KW-0067">ATP-binding</keyword>
<dbReference type="HOGENOM" id="CLU_037952_4_1_6"/>
<dbReference type="CDD" id="cd01712">
    <property type="entry name" value="PPase_ThiI"/>
    <property type="match status" value="1"/>
</dbReference>
<dbReference type="SMART" id="SM00981">
    <property type="entry name" value="THUMP"/>
    <property type="match status" value="1"/>
</dbReference>
<evidence type="ECO:0000256" key="7">
    <source>
        <dbReference type="ARBA" id="ARBA00022884"/>
    </source>
</evidence>
<dbReference type="PROSITE" id="PS50206">
    <property type="entry name" value="RHODANESE_3"/>
    <property type="match status" value="1"/>
</dbReference>
<sequence>MKFIVKLHSEVMIKSKPVRVRFSKMLVSNIRNILRKLDDDARVRFNWDHIVISSQSDEPQLRDRYVETLKCLPGISHFLEVTQHNFESLDDIYQHTQRIFGDRLAGKTFCVRVKRSGKHEFSSLDVERYVGGGLNQHCQSNGVKLKDPDMTIHIQIEEDKCYLVEHRHQGLGGFPIGTQEDVLSLISGGFDSGVSTYQAIKRGTRTHYCFFNLGGAEHERGVKEVAYYLWNKFGSSHRVRFISVPFEPVVEEILERVDNGQMGVVLKRMMMKVAAEVAARFDIPALVTGEAMGQVSSQTLTNLNVIDRATDTVILRPLITWDKQEIVDTARAIGTAPFAEVMPEYCGVISQRPTVKAVLSKVEAEEAKFSEDLIERVLAATKVQDIRELAMAQPTETVEMETVQQAAAGEIILDIRAPEEEEQSPLVVAGSEVMTLPFFKLASQFENLDASRTYLLYCDRGVMSKLQALYLKEQGYNNIKVYRP</sequence>
<dbReference type="CDD" id="cd00158">
    <property type="entry name" value="RHOD"/>
    <property type="match status" value="1"/>
</dbReference>
<dbReference type="InterPro" id="IPR026340">
    <property type="entry name" value="THII_Thiazole_biosynth_dom"/>
</dbReference>
<reference evidence="14 15" key="1">
    <citation type="journal article" date="2010" name="Stand. Genomic Sci.">
        <title>Complete genome sequence of Ferrimonas balearica type strain (PAT).</title>
        <authorList>
            <person name="Nolan M."/>
            <person name="Sikorski J."/>
            <person name="Davenport K."/>
            <person name="Lucas S."/>
            <person name="Glavina Del Rio T."/>
            <person name="Tice H."/>
            <person name="Cheng J."/>
            <person name="Goodwin L."/>
            <person name="Pitluck S."/>
            <person name="Liolios K."/>
            <person name="Ivanova N."/>
            <person name="Mavromatis K."/>
            <person name="Ovchinnikova G."/>
            <person name="Pati A."/>
            <person name="Chen A."/>
            <person name="Palaniappan K."/>
            <person name="Land M."/>
            <person name="Hauser L."/>
            <person name="Chang Y."/>
            <person name="Jeffries C."/>
            <person name="Tapia R."/>
            <person name="Brettin T."/>
            <person name="Detter J."/>
            <person name="Han C."/>
            <person name="Yasawong M."/>
            <person name="Rohde M."/>
            <person name="Tindall B."/>
            <person name="Goker M."/>
            <person name="Woyke T."/>
            <person name="Bristow J."/>
            <person name="Eisen J."/>
            <person name="Markowitz V."/>
            <person name="Hugenholtz P."/>
            <person name="Kyrpides N."/>
            <person name="Klenk H."/>
            <person name="Lapidus A."/>
        </authorList>
    </citation>
    <scope>NUCLEOTIDE SEQUENCE [LARGE SCALE GENOMIC DNA]</scope>
    <source>
        <strain evidence="15">DSM 9799 / CCM 4581 / KCTC 23876 / PAT</strain>
    </source>
</reference>
<dbReference type="PANTHER" id="PTHR43209:SF1">
    <property type="entry name" value="TRNA SULFURTRANSFERASE"/>
    <property type="match status" value="1"/>
</dbReference>
<feature type="active site" description="Cysteine persulfide intermediate" evidence="11">
    <location>
        <position position="458"/>
    </location>
</feature>
<name>E1ST32_FERBD</name>
<keyword evidence="7 11" id="KW-0694">RNA-binding</keyword>
<evidence type="ECO:0000256" key="11">
    <source>
        <dbReference type="HAMAP-Rule" id="MF_00021"/>
    </source>
</evidence>
<gene>
    <name evidence="11" type="primary">thiI</name>
    <name evidence="14" type="ordered locus">Fbal_0879</name>
</gene>
<dbReference type="eggNOG" id="COG0301">
    <property type="taxonomic scope" value="Bacteria"/>
</dbReference>
<dbReference type="SUPFAM" id="SSF143437">
    <property type="entry name" value="THUMP domain-like"/>
    <property type="match status" value="1"/>
</dbReference>
<dbReference type="GO" id="GO:0009229">
    <property type="term" value="P:thiamine diphosphate biosynthetic process"/>
    <property type="evidence" value="ECO:0007669"/>
    <property type="project" value="UniProtKB-UniRule"/>
</dbReference>
<keyword evidence="15" id="KW-1185">Reference proteome</keyword>
<dbReference type="SUPFAM" id="SSF52402">
    <property type="entry name" value="Adenine nucleotide alpha hydrolases-like"/>
    <property type="match status" value="1"/>
</dbReference>
<evidence type="ECO:0000313" key="14">
    <source>
        <dbReference type="EMBL" id="ADN75088.1"/>
    </source>
</evidence>
<comment type="caution">
    <text evidence="11">Lacks conserved residue(s) required for the propagation of feature annotation.</text>
</comment>
<keyword evidence="10 11" id="KW-0676">Redox-active center</keyword>
<dbReference type="PANTHER" id="PTHR43209">
    <property type="entry name" value="TRNA SULFURTRANSFERASE"/>
    <property type="match status" value="1"/>
</dbReference>
<evidence type="ECO:0000256" key="2">
    <source>
        <dbReference type="ARBA" id="ARBA00022490"/>
    </source>
</evidence>
<comment type="function">
    <text evidence="11">Catalyzes the ATP-dependent transfer of a sulfur to tRNA to produce 4-thiouridine in position 8 of tRNAs, which functions as a near-UV photosensor. Also catalyzes the transfer of sulfur to the sulfur carrier protein ThiS, forming ThiS-thiocarboxylate. This is a step in the synthesis of thiazole, in the thiamine biosynthesis pathway. The sulfur is donated as persulfide by IscS.</text>
</comment>
<evidence type="ECO:0000259" key="13">
    <source>
        <dbReference type="PROSITE" id="PS51165"/>
    </source>
</evidence>
<evidence type="ECO:0000256" key="10">
    <source>
        <dbReference type="ARBA" id="ARBA00023284"/>
    </source>
</evidence>
<feature type="binding site" evidence="11">
    <location>
        <position position="267"/>
    </location>
    <ligand>
        <name>ATP</name>
        <dbReference type="ChEBI" id="CHEBI:30616"/>
    </ligand>
</feature>
<dbReference type="InterPro" id="IPR003720">
    <property type="entry name" value="tRNA_STrfase"/>
</dbReference>
<comment type="catalytic activity">
    <reaction evidence="11">
        <text>[ThiI sulfur-carrier protein]-S-sulfanyl-L-cysteine + a uridine in tRNA + 2 reduced [2Fe-2S]-[ferredoxin] + ATP + H(+) = [ThiI sulfur-carrier protein]-L-cysteine + a 4-thiouridine in tRNA + 2 oxidized [2Fe-2S]-[ferredoxin] + AMP + diphosphate</text>
        <dbReference type="Rhea" id="RHEA:24176"/>
        <dbReference type="Rhea" id="RHEA-COMP:10000"/>
        <dbReference type="Rhea" id="RHEA-COMP:10001"/>
        <dbReference type="Rhea" id="RHEA-COMP:13337"/>
        <dbReference type="Rhea" id="RHEA-COMP:13338"/>
        <dbReference type="Rhea" id="RHEA-COMP:13339"/>
        <dbReference type="Rhea" id="RHEA-COMP:13340"/>
        <dbReference type="ChEBI" id="CHEBI:15378"/>
        <dbReference type="ChEBI" id="CHEBI:29950"/>
        <dbReference type="ChEBI" id="CHEBI:30616"/>
        <dbReference type="ChEBI" id="CHEBI:33019"/>
        <dbReference type="ChEBI" id="CHEBI:33737"/>
        <dbReference type="ChEBI" id="CHEBI:33738"/>
        <dbReference type="ChEBI" id="CHEBI:61963"/>
        <dbReference type="ChEBI" id="CHEBI:65315"/>
        <dbReference type="ChEBI" id="CHEBI:136798"/>
        <dbReference type="ChEBI" id="CHEBI:456215"/>
        <dbReference type="EC" id="2.8.1.4"/>
    </reaction>
</comment>
<dbReference type="RefSeq" id="WP_013344394.1">
    <property type="nucleotide sequence ID" value="NC_014541.1"/>
</dbReference>
<keyword evidence="9 11" id="KW-1015">Disulfide bond</keyword>
<comment type="subcellular location">
    <subcellularLocation>
        <location evidence="1 11">Cytoplasm</location>
    </subcellularLocation>
</comment>
<protein>
    <recommendedName>
        <fullName evidence="11">tRNA sulfurtransferase</fullName>
        <ecNumber evidence="11">2.8.1.4</ecNumber>
    </recommendedName>
    <alternativeName>
        <fullName evidence="11">Sulfur carrier protein ThiS sulfurtransferase</fullName>
    </alternativeName>
    <alternativeName>
        <fullName evidence="11">Thiamine biosynthesis protein ThiI</fullName>
    </alternativeName>
    <alternativeName>
        <fullName evidence="11">tRNA 4-thiouridine synthase</fullName>
    </alternativeName>
</protein>
<dbReference type="GO" id="GO:0005829">
    <property type="term" value="C:cytosol"/>
    <property type="evidence" value="ECO:0007669"/>
    <property type="project" value="TreeGrafter"/>
</dbReference>
<dbReference type="GO" id="GO:0002937">
    <property type="term" value="P:tRNA 4-thiouridine biosynthesis"/>
    <property type="evidence" value="ECO:0007669"/>
    <property type="project" value="TreeGrafter"/>
</dbReference>
<dbReference type="SUPFAM" id="SSF52821">
    <property type="entry name" value="Rhodanese/Cell cycle control phosphatase"/>
    <property type="match status" value="1"/>
</dbReference>
<keyword evidence="3 11" id="KW-0820">tRNA-binding</keyword>
<evidence type="ECO:0000256" key="8">
    <source>
        <dbReference type="ARBA" id="ARBA00022977"/>
    </source>
</evidence>
<feature type="domain" description="THUMP" evidence="13">
    <location>
        <begin position="63"/>
        <end position="167"/>
    </location>
</feature>
<evidence type="ECO:0000256" key="9">
    <source>
        <dbReference type="ARBA" id="ARBA00023157"/>
    </source>
</evidence>
<dbReference type="InterPro" id="IPR054173">
    <property type="entry name" value="ThiI_fer"/>
</dbReference>
<dbReference type="InterPro" id="IPR049961">
    <property type="entry name" value="ThiI_N"/>
</dbReference>
<feature type="binding site" evidence="11">
    <location>
        <position position="289"/>
    </location>
    <ligand>
        <name>ATP</name>
        <dbReference type="ChEBI" id="CHEBI:30616"/>
    </ligand>
</feature>
<dbReference type="HAMAP" id="MF_00021">
    <property type="entry name" value="ThiI"/>
    <property type="match status" value="1"/>
</dbReference>
<dbReference type="PROSITE" id="PS51165">
    <property type="entry name" value="THUMP"/>
    <property type="match status" value="1"/>
</dbReference>
<comment type="pathway">
    <text evidence="11">Cofactor biosynthesis; thiamine diphosphate biosynthesis.</text>
</comment>
<dbReference type="Gene3D" id="3.40.250.10">
    <property type="entry name" value="Rhodanese-like domain"/>
    <property type="match status" value="1"/>
</dbReference>
<evidence type="ECO:0000256" key="6">
    <source>
        <dbReference type="ARBA" id="ARBA00022840"/>
    </source>
</evidence>
<organism evidence="14 15">
    <name type="scientific">Ferrimonas balearica (strain DSM 9799 / CCM 4581 / KCTC 23876 / PAT)</name>
    <dbReference type="NCBI Taxonomy" id="550540"/>
    <lineage>
        <taxon>Bacteria</taxon>
        <taxon>Pseudomonadati</taxon>
        <taxon>Pseudomonadota</taxon>
        <taxon>Gammaproteobacteria</taxon>
        <taxon>Alteromonadales</taxon>
        <taxon>Ferrimonadaceae</taxon>
        <taxon>Ferrimonas</taxon>
    </lineage>
</organism>
<dbReference type="GO" id="GO:0140741">
    <property type="term" value="F:tRNA-uracil-4 sulfurtransferase activity"/>
    <property type="evidence" value="ECO:0007669"/>
    <property type="project" value="UniProtKB-EC"/>
</dbReference>
<dbReference type="Proteomes" id="UP000006683">
    <property type="component" value="Chromosome"/>
</dbReference>
<dbReference type="OrthoDB" id="9773948at2"/>
<keyword evidence="5 11" id="KW-0547">Nucleotide-binding</keyword>
<accession>E1ST32</accession>
<dbReference type="InterPro" id="IPR036873">
    <property type="entry name" value="Rhodanese-like_dom_sf"/>
</dbReference>
<dbReference type="Pfam" id="PF00581">
    <property type="entry name" value="Rhodanese"/>
    <property type="match status" value="1"/>
</dbReference>
<proteinExistence type="inferred from homology"/>
<dbReference type="UniPathway" id="UPA00060"/>
<keyword evidence="8 11" id="KW-0784">Thiamine biosynthesis</keyword>
<evidence type="ECO:0000256" key="1">
    <source>
        <dbReference type="ARBA" id="ARBA00004496"/>
    </source>
</evidence>
<dbReference type="Pfam" id="PF22025">
    <property type="entry name" value="ThiI_fer"/>
    <property type="match status" value="1"/>
</dbReference>
<dbReference type="Gene3D" id="3.30.2130.30">
    <property type="match status" value="1"/>
</dbReference>
<dbReference type="KEGG" id="fbl:Fbal_0879"/>
<comment type="catalytic activity">
    <reaction evidence="11">
        <text>[ThiS sulfur-carrier protein]-C-terminal Gly-Gly-AMP + S-sulfanyl-L-cysteinyl-[cysteine desulfurase] + AH2 = [ThiS sulfur-carrier protein]-C-terminal-Gly-aminoethanethioate + L-cysteinyl-[cysteine desulfurase] + A + AMP + 2 H(+)</text>
        <dbReference type="Rhea" id="RHEA:43340"/>
        <dbReference type="Rhea" id="RHEA-COMP:12157"/>
        <dbReference type="Rhea" id="RHEA-COMP:12158"/>
        <dbReference type="Rhea" id="RHEA-COMP:12910"/>
        <dbReference type="Rhea" id="RHEA-COMP:19908"/>
        <dbReference type="ChEBI" id="CHEBI:13193"/>
        <dbReference type="ChEBI" id="CHEBI:15378"/>
        <dbReference type="ChEBI" id="CHEBI:17499"/>
        <dbReference type="ChEBI" id="CHEBI:29950"/>
        <dbReference type="ChEBI" id="CHEBI:61963"/>
        <dbReference type="ChEBI" id="CHEBI:90618"/>
        <dbReference type="ChEBI" id="CHEBI:232372"/>
        <dbReference type="ChEBI" id="CHEBI:456215"/>
    </reaction>
</comment>
<dbReference type="Pfam" id="PF02568">
    <property type="entry name" value="ThiI"/>
    <property type="match status" value="1"/>
</dbReference>
<dbReference type="InterPro" id="IPR020536">
    <property type="entry name" value="ThiI_AANH"/>
</dbReference>
<dbReference type="InterPro" id="IPR001763">
    <property type="entry name" value="Rhodanese-like_dom"/>
</dbReference>
<dbReference type="GO" id="GO:0009228">
    <property type="term" value="P:thiamine biosynthetic process"/>
    <property type="evidence" value="ECO:0007669"/>
    <property type="project" value="UniProtKB-KW"/>
</dbReference>
<dbReference type="AlphaFoldDB" id="E1ST32"/>
<dbReference type="EMBL" id="CP002209">
    <property type="protein sequence ID" value="ADN75088.1"/>
    <property type="molecule type" value="Genomic_DNA"/>
</dbReference>
<dbReference type="NCBIfam" id="TIGR00342">
    <property type="entry name" value="tRNA uracil 4-sulfurtransferase ThiI"/>
    <property type="match status" value="1"/>
</dbReference>
<dbReference type="InterPro" id="IPR049962">
    <property type="entry name" value="THUMP_ThiI"/>
</dbReference>
<evidence type="ECO:0000313" key="15">
    <source>
        <dbReference type="Proteomes" id="UP000006683"/>
    </source>
</evidence>
<evidence type="ECO:0000256" key="4">
    <source>
        <dbReference type="ARBA" id="ARBA00022679"/>
    </source>
</evidence>
<dbReference type="Pfam" id="PF02926">
    <property type="entry name" value="THUMP"/>
    <property type="match status" value="1"/>
</dbReference>
<feature type="disulfide bond" description="Redox-active" evidence="11">
    <location>
        <begin position="346"/>
        <end position="458"/>
    </location>
</feature>
<dbReference type="GO" id="GO:0004810">
    <property type="term" value="F:CCA tRNA nucleotidyltransferase activity"/>
    <property type="evidence" value="ECO:0007669"/>
    <property type="project" value="InterPro"/>
</dbReference>
<dbReference type="GeneID" id="67181128"/>
<feature type="domain" description="Rhodanese" evidence="12">
    <location>
        <begin position="406"/>
        <end position="482"/>
    </location>
</feature>
<dbReference type="CDD" id="cd11716">
    <property type="entry name" value="THUMP_ThiI"/>
    <property type="match status" value="1"/>
</dbReference>
<dbReference type="EC" id="2.8.1.4" evidence="11"/>
<dbReference type="InterPro" id="IPR050102">
    <property type="entry name" value="tRNA_sulfurtransferase_ThiI"/>
</dbReference>
<dbReference type="GO" id="GO:0000049">
    <property type="term" value="F:tRNA binding"/>
    <property type="evidence" value="ECO:0007669"/>
    <property type="project" value="UniProtKB-UniRule"/>
</dbReference>
<dbReference type="InterPro" id="IPR014729">
    <property type="entry name" value="Rossmann-like_a/b/a_fold"/>
</dbReference>
<dbReference type="GO" id="GO:0052837">
    <property type="term" value="P:thiazole biosynthetic process"/>
    <property type="evidence" value="ECO:0007669"/>
    <property type="project" value="InterPro"/>
</dbReference>
<feature type="binding site" evidence="11">
    <location>
        <position position="298"/>
    </location>
    <ligand>
        <name>ATP</name>
        <dbReference type="ChEBI" id="CHEBI:30616"/>
    </ligand>
</feature>
<dbReference type="Gene3D" id="3.40.50.620">
    <property type="entry name" value="HUPs"/>
    <property type="match status" value="1"/>
</dbReference>
<dbReference type="NCBIfam" id="TIGR04271">
    <property type="entry name" value="ThiI_C_thiazole"/>
    <property type="match status" value="1"/>
</dbReference>